<proteinExistence type="predicted"/>
<reference evidence="1" key="2">
    <citation type="submission" date="2003-12" db="EMBL/GenBank/DDBJ databases">
        <title>Monterey Bay Coastal Ocean Microbial Observatory environmental clone sequencing.</title>
        <authorList>
            <person name="DeLong E.F."/>
        </authorList>
    </citation>
    <scope>NUCLEOTIDE SEQUENCE</scope>
</reference>
<organism evidence="1">
    <name type="scientific">uncultured marine bacterium 314</name>
    <dbReference type="NCBI Taxonomy" id="257387"/>
    <lineage>
        <taxon>Bacteria</taxon>
        <taxon>environmental samples</taxon>
    </lineage>
</organism>
<gene>
    <name evidence="1" type="ORF">MBMO_EBAC750-09G06.38</name>
</gene>
<dbReference type="Pfam" id="PF14099">
    <property type="entry name" value="Polysacc_lyase"/>
    <property type="match status" value="1"/>
</dbReference>
<evidence type="ECO:0000313" key="1">
    <source>
        <dbReference type="EMBL" id="AAR37623.1"/>
    </source>
</evidence>
<sequence>MQTGAELEHGEIDKTITYGRIYLFLVHIKMKKLLGILVLGLLWCNFSVAGEMNVFKKKIKLPEDVAQGYENAWKFCCDFDKKTRLTPDHAFKIVNKSDDHPVRLGEQSIRFEVRRGDCGVSPGGYDDCAIKDSNTGMTSERHELGMDRDLTSLKGVTWHTYSLFLPKDFPRFGYSHVTMGQFHSDGDGSPAFNWNISSNGGYEVQRRTACNLSKGQYKKLVGKKKPKGCSDSWSSNNQQTLIHQEYLLGKWNDIVFNTKWSLKQDGYLKMWINGRLVYHYIGSNLTPREKEGFQFGIYRGPNKRTPKKSTQVAYYDEIRYAKKSCKKLNLEDLGYSCSDLESQTISRIDKIK</sequence>
<dbReference type="EMBL" id="AY458634">
    <property type="protein sequence ID" value="AAR37623.1"/>
    <property type="molecule type" value="Genomic_DNA"/>
</dbReference>
<reference evidence="1" key="1">
    <citation type="submission" date="2003-11" db="EMBL/GenBank/DDBJ databases">
        <authorList>
            <person name="Heidelberg J.F."/>
            <person name="Eisen J.A."/>
            <person name="Nelson W.C."/>
            <person name="DeLong E.F."/>
        </authorList>
    </citation>
    <scope>NUCLEOTIDE SEQUENCE</scope>
</reference>
<accession>Q6SHJ8</accession>
<dbReference type="AlphaFoldDB" id="Q6SHJ8"/>
<name>Q6SHJ8_9BACT</name>
<protein>
    <recommendedName>
        <fullName evidence="2">Alginate lyase</fullName>
    </recommendedName>
</protein>
<dbReference type="InterPro" id="IPR025975">
    <property type="entry name" value="Polysacc_lyase"/>
</dbReference>
<evidence type="ECO:0008006" key="2">
    <source>
        <dbReference type="Google" id="ProtNLM"/>
    </source>
</evidence>
<dbReference type="Gene3D" id="2.60.120.200">
    <property type="match status" value="1"/>
</dbReference>